<feature type="transmembrane region" description="Helical" evidence="1">
    <location>
        <begin position="134"/>
        <end position="151"/>
    </location>
</feature>
<feature type="transmembrane region" description="Helical" evidence="1">
    <location>
        <begin position="20"/>
        <end position="39"/>
    </location>
</feature>
<keyword evidence="1" id="KW-1133">Transmembrane helix</keyword>
<gene>
    <name evidence="2" type="ORF">RHS03_01586</name>
</gene>
<feature type="transmembrane region" description="Helical" evidence="1">
    <location>
        <begin position="90"/>
        <end position="114"/>
    </location>
</feature>
<sequence length="170" mass="18438">MPQRTAAAVLGLPDSYNGHALAVALLTSMALSLITTGLVTPAAGLYQLFVLIAVAPVTFIYHITIVCLLRKHRDESIKSSLVPECLTRKTNIGVLVLCELAWIAGVAVGFWFYAKYHTSPDMNIWTGLAMTSNVIAALECLVLPAVIVFCIRARNEKPQTPGELNLTRES</sequence>
<name>A0A8H7I064_9AGAM</name>
<dbReference type="EMBL" id="JACYCD010000045">
    <property type="protein sequence ID" value="KAF8711846.1"/>
    <property type="molecule type" value="Genomic_DNA"/>
</dbReference>
<evidence type="ECO:0000256" key="1">
    <source>
        <dbReference type="SAM" id="Phobius"/>
    </source>
</evidence>
<evidence type="ECO:0000313" key="2">
    <source>
        <dbReference type="EMBL" id="KAF8711846.1"/>
    </source>
</evidence>
<protein>
    <submittedName>
        <fullName evidence="2">Uncharacterized protein</fullName>
    </submittedName>
</protein>
<keyword evidence="1" id="KW-0812">Transmembrane</keyword>
<proteinExistence type="predicted"/>
<reference evidence="2" key="1">
    <citation type="submission" date="2020-09" db="EMBL/GenBank/DDBJ databases">
        <title>Comparative genome analyses of four rice-infecting Rhizoctonia solani isolates reveal extensive enrichment of homogalacturonan modification genes.</title>
        <authorList>
            <person name="Lee D.-Y."/>
            <person name="Jeon J."/>
            <person name="Kim K.-T."/>
            <person name="Cheong K."/>
            <person name="Song H."/>
            <person name="Choi G."/>
            <person name="Ko J."/>
            <person name="Opiyo S.O."/>
            <person name="Zuo S."/>
            <person name="Madhav S."/>
            <person name="Lee Y.-H."/>
            <person name="Wang G.-L."/>
        </authorList>
    </citation>
    <scope>NUCLEOTIDE SEQUENCE</scope>
    <source>
        <strain evidence="2">AG1-IA WGL</strain>
    </source>
</reference>
<accession>A0A8H7I064</accession>
<feature type="transmembrane region" description="Helical" evidence="1">
    <location>
        <begin position="45"/>
        <end position="69"/>
    </location>
</feature>
<dbReference type="Proteomes" id="UP000602905">
    <property type="component" value="Unassembled WGS sequence"/>
</dbReference>
<dbReference type="OrthoDB" id="3181956at2759"/>
<feature type="non-terminal residue" evidence="2">
    <location>
        <position position="1"/>
    </location>
</feature>
<comment type="caution">
    <text evidence="2">The sequence shown here is derived from an EMBL/GenBank/DDBJ whole genome shotgun (WGS) entry which is preliminary data.</text>
</comment>
<dbReference type="AlphaFoldDB" id="A0A8H7I064"/>
<organism evidence="2 3">
    <name type="scientific">Rhizoctonia solani</name>
    <dbReference type="NCBI Taxonomy" id="456999"/>
    <lineage>
        <taxon>Eukaryota</taxon>
        <taxon>Fungi</taxon>
        <taxon>Dikarya</taxon>
        <taxon>Basidiomycota</taxon>
        <taxon>Agaricomycotina</taxon>
        <taxon>Agaricomycetes</taxon>
        <taxon>Cantharellales</taxon>
        <taxon>Ceratobasidiaceae</taxon>
        <taxon>Rhizoctonia</taxon>
    </lineage>
</organism>
<evidence type="ECO:0000313" key="3">
    <source>
        <dbReference type="Proteomes" id="UP000602905"/>
    </source>
</evidence>
<keyword evidence="1" id="KW-0472">Membrane</keyword>